<sequence>MYNREIKTPPAKIVHNGKIEFGTFSGLLPRLDIRGVRAPFAGTPLPTVITNFRIQSSLMFLFNIGSYIGTVDFFDHKIFGFADVVFWNKENGRKFAYRSFMGPRRRFIPHSMETGFCASFNKKRYIRVSWDHQRDKFSMIFNLKGDSSRPTTQAAFVAHYSNPLMCEISTVVPAPSKRRCSATYLSNPQIHGSITMEKTKLSEEANQEDLDGTALLSINRAYYNLHSLSEFVVASGVIDGKNFSFQIFTTQENAVDSDNINGNILIVDGECTPLPPVTITHPFGLSKKWVIQDFENMVDLTFTPVSDIRRDVTFLVMKSQLRTIFGTFEGVIKTKNGEDIVLHNFEGVAKNQLLRL</sequence>
<dbReference type="Pfam" id="PF10974">
    <property type="entry name" value="DUF2804"/>
    <property type="match status" value="1"/>
</dbReference>
<accession>A0A7W8G6Z8</accession>
<comment type="caution">
    <text evidence="1">The sequence shown here is derived from an EMBL/GenBank/DDBJ whole genome shotgun (WGS) entry which is preliminary data.</text>
</comment>
<name>A0A7W8G6Z8_9SPIR</name>
<organism evidence="1 2">
    <name type="scientific">Treponema ruminis</name>
    <dbReference type="NCBI Taxonomy" id="744515"/>
    <lineage>
        <taxon>Bacteria</taxon>
        <taxon>Pseudomonadati</taxon>
        <taxon>Spirochaetota</taxon>
        <taxon>Spirochaetia</taxon>
        <taxon>Spirochaetales</taxon>
        <taxon>Treponemataceae</taxon>
        <taxon>Treponema</taxon>
    </lineage>
</organism>
<dbReference type="PANTHER" id="PTHR35868">
    <property type="entry name" value="DUF2804 DOMAIN-CONTAINING PROTEIN-RELATED"/>
    <property type="match status" value="1"/>
</dbReference>
<proteinExistence type="predicted"/>
<dbReference type="EMBL" id="JACHFQ010000001">
    <property type="protein sequence ID" value="MBB5225013.1"/>
    <property type="molecule type" value="Genomic_DNA"/>
</dbReference>
<evidence type="ECO:0000313" key="1">
    <source>
        <dbReference type="EMBL" id="MBB5225013.1"/>
    </source>
</evidence>
<evidence type="ECO:0008006" key="3">
    <source>
        <dbReference type="Google" id="ProtNLM"/>
    </source>
</evidence>
<keyword evidence="2" id="KW-1185">Reference proteome</keyword>
<dbReference type="PANTHER" id="PTHR35868:SF4">
    <property type="entry name" value="DUF2804 DOMAIN-CONTAINING PROTEIN"/>
    <property type="match status" value="1"/>
</dbReference>
<reference evidence="1 2" key="1">
    <citation type="submission" date="2020-08" db="EMBL/GenBank/DDBJ databases">
        <title>Genomic Encyclopedia of Type Strains, Phase IV (KMG-IV): sequencing the most valuable type-strain genomes for metagenomic binning, comparative biology and taxonomic classification.</title>
        <authorList>
            <person name="Goeker M."/>
        </authorList>
    </citation>
    <scope>NUCLEOTIDE SEQUENCE [LARGE SCALE GENOMIC DNA]</scope>
    <source>
        <strain evidence="1 2">DSM 103462</strain>
    </source>
</reference>
<dbReference type="AlphaFoldDB" id="A0A7W8G6Z8"/>
<gene>
    <name evidence="1" type="ORF">HNP76_000353</name>
</gene>
<evidence type="ECO:0000313" key="2">
    <source>
        <dbReference type="Proteomes" id="UP000518887"/>
    </source>
</evidence>
<dbReference type="InterPro" id="IPR021243">
    <property type="entry name" value="DUF2804"/>
</dbReference>
<dbReference type="RefSeq" id="WP_184656856.1">
    <property type="nucleotide sequence ID" value="NZ_JACHFQ010000001.1"/>
</dbReference>
<dbReference type="Proteomes" id="UP000518887">
    <property type="component" value="Unassembled WGS sequence"/>
</dbReference>
<protein>
    <recommendedName>
        <fullName evidence="3">DUF2804 domain-containing protein</fullName>
    </recommendedName>
</protein>